<organism evidence="1 2">
    <name type="scientific">Nocardia africana</name>
    <dbReference type="NCBI Taxonomy" id="134964"/>
    <lineage>
        <taxon>Bacteria</taxon>
        <taxon>Bacillati</taxon>
        <taxon>Actinomycetota</taxon>
        <taxon>Actinomycetes</taxon>
        <taxon>Mycobacteriales</taxon>
        <taxon>Nocardiaceae</taxon>
        <taxon>Nocardia</taxon>
    </lineage>
</organism>
<evidence type="ECO:0000313" key="2">
    <source>
        <dbReference type="Proteomes" id="UP000255082"/>
    </source>
</evidence>
<gene>
    <name evidence="1" type="ORF">NCTC13184_03456</name>
</gene>
<accession>A0A378WWZ1</accession>
<dbReference type="RefSeq" id="WP_062965327.1">
    <property type="nucleotide sequence ID" value="NZ_JAJFOE010000001.1"/>
</dbReference>
<dbReference type="AlphaFoldDB" id="A0A378WWZ1"/>
<name>A0A378WWZ1_9NOCA</name>
<protein>
    <submittedName>
        <fullName evidence="1">Uncharacterized protein</fullName>
    </submittedName>
</protein>
<reference evidence="1 2" key="1">
    <citation type="submission" date="2018-06" db="EMBL/GenBank/DDBJ databases">
        <authorList>
            <consortium name="Pathogen Informatics"/>
            <person name="Doyle S."/>
        </authorList>
    </citation>
    <scope>NUCLEOTIDE SEQUENCE [LARGE SCALE GENOMIC DNA]</scope>
    <source>
        <strain evidence="1 2">NCTC13184</strain>
    </source>
</reference>
<dbReference type="EMBL" id="UGRU01000001">
    <property type="protein sequence ID" value="SUA44934.1"/>
    <property type="molecule type" value="Genomic_DNA"/>
</dbReference>
<dbReference type="Proteomes" id="UP000255082">
    <property type="component" value="Unassembled WGS sequence"/>
</dbReference>
<sequence>MMTMGEVPHHTVVVSVTALSPLILAVHAVAADGALARRWRYDNVIDVAVATVTDLDSAVAQHRHRRERTPLAAIAITRYRSTVDVLFERSSEQALAYFCGSRGTCATLDARREYAWALFLAEHTANYLAAVGIHSNLH</sequence>
<proteinExistence type="predicted"/>
<evidence type="ECO:0000313" key="1">
    <source>
        <dbReference type="EMBL" id="SUA44934.1"/>
    </source>
</evidence>